<dbReference type="OrthoDB" id="1148550at2"/>
<comment type="caution">
    <text evidence="2">The sequence shown here is derived from an EMBL/GenBank/DDBJ whole genome shotgun (WGS) entry which is preliminary data.</text>
</comment>
<name>A0A5C8KEV5_9BACT</name>
<dbReference type="Proteomes" id="UP000321926">
    <property type="component" value="Unassembled WGS sequence"/>
</dbReference>
<sequence>MKLLKCTFLLCGLLLLHTTATAHALWIETAGAGKAGQPHQVKIFYGEFEHGTLETVSEWYADVRTFKLWLTDPDGKQQEVEVWAAENHFVASFTPASEGQYRLHVNHLTGEVAGTTVYEFNSSALVMVGNKASVAPEPPIRKDLLLTLPAGQQPRRNKLVTLQVHNQEQAAKEVRVNVMAPAGWQKQIVTSSQGQATFTPEWSGNYLLEAQHKEEAEGEIGGKPYKAIYKIATRHLEVK</sequence>
<protein>
    <submittedName>
        <fullName evidence="2">DUF4198 domain-containing protein</fullName>
    </submittedName>
</protein>
<keyword evidence="3" id="KW-1185">Reference proteome</keyword>
<feature type="chain" id="PRO_5023131189" evidence="1">
    <location>
        <begin position="25"/>
        <end position="239"/>
    </location>
</feature>
<keyword evidence="1" id="KW-0732">Signal</keyword>
<reference evidence="2 3" key="1">
    <citation type="submission" date="2019-08" db="EMBL/GenBank/DDBJ databases">
        <authorList>
            <person name="Shi S."/>
        </authorList>
    </citation>
    <scope>NUCLEOTIDE SEQUENCE [LARGE SCALE GENOMIC DNA]</scope>
    <source>
        <strain evidence="2 3">GY10130</strain>
    </source>
</reference>
<evidence type="ECO:0000313" key="3">
    <source>
        <dbReference type="Proteomes" id="UP000321926"/>
    </source>
</evidence>
<organism evidence="2 3">
    <name type="scientific">Pontibacter qinzhouensis</name>
    <dbReference type="NCBI Taxonomy" id="2603253"/>
    <lineage>
        <taxon>Bacteria</taxon>
        <taxon>Pseudomonadati</taxon>
        <taxon>Bacteroidota</taxon>
        <taxon>Cytophagia</taxon>
        <taxon>Cytophagales</taxon>
        <taxon>Hymenobacteraceae</taxon>
        <taxon>Pontibacter</taxon>
    </lineage>
</organism>
<evidence type="ECO:0000313" key="2">
    <source>
        <dbReference type="EMBL" id="TXK51571.1"/>
    </source>
</evidence>
<dbReference type="AlphaFoldDB" id="A0A5C8KEV5"/>
<proteinExistence type="predicted"/>
<accession>A0A5C8KEV5</accession>
<evidence type="ECO:0000256" key="1">
    <source>
        <dbReference type="SAM" id="SignalP"/>
    </source>
</evidence>
<feature type="signal peptide" evidence="1">
    <location>
        <begin position="1"/>
        <end position="24"/>
    </location>
</feature>
<gene>
    <name evidence="2" type="ORF">FVR03_03305</name>
</gene>
<dbReference type="RefSeq" id="WP_147920346.1">
    <property type="nucleotide sequence ID" value="NZ_VRTY01000008.1"/>
</dbReference>
<dbReference type="EMBL" id="VRTY01000008">
    <property type="protein sequence ID" value="TXK51571.1"/>
    <property type="molecule type" value="Genomic_DNA"/>
</dbReference>